<keyword evidence="2" id="KW-0378">Hydrolase</keyword>
<name>A0A4R7UUH8_9PSEU</name>
<dbReference type="FunFam" id="3.90.400.10:FF:000002">
    <property type="entry name" value="Sucrose isomerase"/>
    <property type="match status" value="1"/>
</dbReference>
<dbReference type="GO" id="GO:0004556">
    <property type="term" value="F:alpha-amylase activity"/>
    <property type="evidence" value="ECO:0007669"/>
    <property type="project" value="TreeGrafter"/>
</dbReference>
<evidence type="ECO:0000313" key="5">
    <source>
        <dbReference type="EMBL" id="TDV38747.1"/>
    </source>
</evidence>
<proteinExistence type="inferred from homology"/>
<feature type="domain" description="Glycosyl hydrolase family 13 catalytic" evidence="4">
    <location>
        <begin position="18"/>
        <end position="395"/>
    </location>
</feature>
<dbReference type="InterPro" id="IPR017853">
    <property type="entry name" value="GH"/>
</dbReference>
<sequence length="519" mass="58187">MRVAGENSDWWRDATFYQVYVRSFADSDGDGVGDLDGIRERLGYLELLGVDALWLTPFFRSPMADHGYDVSDPRDVDPLFGDLAAFDRLVAEAHHAGIRVTIDLVPNHTSDQHVWFQEALADRLGGSRDRYIFRPGRDDGPPNNWISIFGGSAWTRLDDGDWYLHLFDARQPDLNWAHPDVRADYERTLRFWLDRGVDGFRIDVAHGMAKPVDLPDMDLRAGNRIGQHDLFDPRFDDDGVHDIHRLTRRVLDEYPGTMAVGEIWVTDSERLALYLRPDELHLGFNFRLTLARYDAVELRTAIDASLDTAALAGVQPTWTLSNHDVVREATRYGDGPLGAQRARAMALVELGLPGVVYLYNGAELGLPNVTVPDWAIQDPKFFRSGGQIRGRDGCRVPLPWEGEEPPFGFSPGANPWLPMPPEWAKLTVEHQLEDADSTLSLYRQAIELRRTHPAFTGDELEWYGAPAGCFAYRRKGGGLICVLNASDTPVPLPAGEILLSSGPLTDRRLPPNTAAWLAR</sequence>
<dbReference type="AlphaFoldDB" id="A0A4R7UUH8"/>
<dbReference type="Gene3D" id="3.90.400.10">
    <property type="entry name" value="Oligo-1,6-glucosidase, Domain 2"/>
    <property type="match status" value="1"/>
</dbReference>
<evidence type="ECO:0000259" key="4">
    <source>
        <dbReference type="SMART" id="SM00642"/>
    </source>
</evidence>
<dbReference type="CDD" id="cd11332">
    <property type="entry name" value="AmyAc_OligoGlu_TS"/>
    <property type="match status" value="1"/>
</dbReference>
<dbReference type="GO" id="GO:0009313">
    <property type="term" value="P:oligosaccharide catabolic process"/>
    <property type="evidence" value="ECO:0007669"/>
    <property type="project" value="TreeGrafter"/>
</dbReference>
<evidence type="ECO:0000256" key="1">
    <source>
        <dbReference type="ARBA" id="ARBA00008061"/>
    </source>
</evidence>
<dbReference type="PANTHER" id="PTHR10357:SF179">
    <property type="entry name" value="NEUTRAL AND BASIC AMINO ACID TRANSPORT PROTEIN RBAT"/>
    <property type="match status" value="1"/>
</dbReference>
<dbReference type="SUPFAM" id="SSF51445">
    <property type="entry name" value="(Trans)glycosidases"/>
    <property type="match status" value="1"/>
</dbReference>
<organism evidence="5 6">
    <name type="scientific">Actinophytocola oryzae</name>
    <dbReference type="NCBI Taxonomy" id="502181"/>
    <lineage>
        <taxon>Bacteria</taxon>
        <taxon>Bacillati</taxon>
        <taxon>Actinomycetota</taxon>
        <taxon>Actinomycetes</taxon>
        <taxon>Pseudonocardiales</taxon>
        <taxon>Pseudonocardiaceae</taxon>
    </lineage>
</organism>
<accession>A0A4R7UUH8</accession>
<dbReference type="Proteomes" id="UP000294927">
    <property type="component" value="Unassembled WGS sequence"/>
</dbReference>
<evidence type="ECO:0000313" key="6">
    <source>
        <dbReference type="Proteomes" id="UP000294927"/>
    </source>
</evidence>
<dbReference type="InterPro" id="IPR045857">
    <property type="entry name" value="O16G_dom_2"/>
</dbReference>
<dbReference type="OrthoDB" id="9043248at2"/>
<evidence type="ECO:0000256" key="2">
    <source>
        <dbReference type="ARBA" id="ARBA00022801"/>
    </source>
</evidence>
<keyword evidence="3" id="KW-0326">Glycosidase</keyword>
<dbReference type="Pfam" id="PF00128">
    <property type="entry name" value="Alpha-amylase"/>
    <property type="match status" value="1"/>
</dbReference>
<dbReference type="RefSeq" id="WP_133908871.1">
    <property type="nucleotide sequence ID" value="NZ_SOCP01000026.1"/>
</dbReference>
<comment type="similarity">
    <text evidence="1">Belongs to the glycosyl hydrolase 13 family.</text>
</comment>
<dbReference type="EMBL" id="SOCP01000026">
    <property type="protein sequence ID" value="TDV38747.1"/>
    <property type="molecule type" value="Genomic_DNA"/>
</dbReference>
<gene>
    <name evidence="5" type="ORF">CLV71_126136</name>
</gene>
<dbReference type="SMART" id="SM00642">
    <property type="entry name" value="Aamy"/>
    <property type="match status" value="1"/>
</dbReference>
<protein>
    <submittedName>
        <fullName evidence="5">Alpha-glucosidase</fullName>
    </submittedName>
</protein>
<reference evidence="5 6" key="1">
    <citation type="submission" date="2019-03" db="EMBL/GenBank/DDBJ databases">
        <title>Genomic Encyclopedia of Archaeal and Bacterial Type Strains, Phase II (KMG-II): from individual species to whole genera.</title>
        <authorList>
            <person name="Goeker M."/>
        </authorList>
    </citation>
    <scope>NUCLEOTIDE SEQUENCE [LARGE SCALE GENOMIC DNA]</scope>
    <source>
        <strain evidence="5 6">DSM 45499</strain>
    </source>
</reference>
<dbReference type="PANTHER" id="PTHR10357">
    <property type="entry name" value="ALPHA-AMYLASE FAMILY MEMBER"/>
    <property type="match status" value="1"/>
</dbReference>
<dbReference type="InterPro" id="IPR006047">
    <property type="entry name" value="GH13_cat_dom"/>
</dbReference>
<comment type="caution">
    <text evidence="5">The sequence shown here is derived from an EMBL/GenBank/DDBJ whole genome shotgun (WGS) entry which is preliminary data.</text>
</comment>
<evidence type="ECO:0000256" key="3">
    <source>
        <dbReference type="ARBA" id="ARBA00023295"/>
    </source>
</evidence>
<dbReference type="Gene3D" id="3.20.20.80">
    <property type="entry name" value="Glycosidases"/>
    <property type="match status" value="1"/>
</dbReference>
<keyword evidence="6" id="KW-1185">Reference proteome</keyword>